<dbReference type="EMBL" id="JAUUCC010000062">
    <property type="protein sequence ID" value="MEE2053118.1"/>
    <property type="molecule type" value="Genomic_DNA"/>
</dbReference>
<keyword evidence="4" id="KW-0812">Transmembrane</keyword>
<dbReference type="Gene3D" id="3.30.565.10">
    <property type="entry name" value="Histidine kinase-like ATPase, C-terminal domain"/>
    <property type="match status" value="1"/>
</dbReference>
<dbReference type="PANTHER" id="PTHR24421">
    <property type="entry name" value="NITRATE/NITRITE SENSOR PROTEIN NARX-RELATED"/>
    <property type="match status" value="1"/>
</dbReference>
<dbReference type="RefSeq" id="WP_330160085.1">
    <property type="nucleotide sequence ID" value="NZ_BAAAJA010000018.1"/>
</dbReference>
<dbReference type="SUPFAM" id="SSF55874">
    <property type="entry name" value="ATPase domain of HSP90 chaperone/DNA topoisomerase II/histidine kinase"/>
    <property type="match status" value="1"/>
</dbReference>
<evidence type="ECO:0000313" key="6">
    <source>
        <dbReference type="EMBL" id="MEE2053118.1"/>
    </source>
</evidence>
<evidence type="ECO:0000256" key="2">
    <source>
        <dbReference type="ARBA" id="ARBA00022777"/>
    </source>
</evidence>
<keyword evidence="4" id="KW-1133">Transmembrane helix</keyword>
<dbReference type="InterPro" id="IPR036890">
    <property type="entry name" value="HATPase_C_sf"/>
</dbReference>
<proteinExistence type="predicted"/>
<evidence type="ECO:0000313" key="7">
    <source>
        <dbReference type="Proteomes" id="UP001348641"/>
    </source>
</evidence>
<reference evidence="6 7" key="1">
    <citation type="submission" date="2023-07" db="EMBL/GenBank/DDBJ databases">
        <authorList>
            <person name="Girao M."/>
            <person name="Carvalho M.F."/>
        </authorList>
    </citation>
    <scope>NUCLEOTIDE SEQUENCE [LARGE SCALE GENOMIC DNA]</scope>
    <source>
        <strain evidence="6 7">66/93</strain>
    </source>
</reference>
<dbReference type="Pfam" id="PF07730">
    <property type="entry name" value="HisKA_3"/>
    <property type="match status" value="1"/>
</dbReference>
<keyword evidence="2 6" id="KW-0418">Kinase</keyword>
<comment type="caution">
    <text evidence="6">The sequence shown here is derived from an EMBL/GenBank/DDBJ whole genome shotgun (WGS) entry which is preliminary data.</text>
</comment>
<organism evidence="6 7">
    <name type="scientific">Nocardiopsis tropica</name>
    <dbReference type="NCBI Taxonomy" id="109330"/>
    <lineage>
        <taxon>Bacteria</taxon>
        <taxon>Bacillati</taxon>
        <taxon>Actinomycetota</taxon>
        <taxon>Actinomycetes</taxon>
        <taxon>Streptosporangiales</taxon>
        <taxon>Nocardiopsidaceae</taxon>
        <taxon>Nocardiopsis</taxon>
    </lineage>
</organism>
<feature type="transmembrane region" description="Helical" evidence="4">
    <location>
        <begin position="152"/>
        <end position="180"/>
    </location>
</feature>
<dbReference type="InterPro" id="IPR011712">
    <property type="entry name" value="Sig_transdc_His_kin_sub3_dim/P"/>
</dbReference>
<keyword evidence="4" id="KW-0472">Membrane</keyword>
<dbReference type="InterPro" id="IPR050482">
    <property type="entry name" value="Sensor_HK_TwoCompSys"/>
</dbReference>
<name>A0ABU7KUZ5_9ACTN</name>
<evidence type="ECO:0000256" key="4">
    <source>
        <dbReference type="SAM" id="Phobius"/>
    </source>
</evidence>
<feature type="transmembrane region" description="Helical" evidence="4">
    <location>
        <begin position="52"/>
        <end position="73"/>
    </location>
</feature>
<protein>
    <submittedName>
        <fullName evidence="6">Histidine kinase</fullName>
    </submittedName>
</protein>
<accession>A0ABU7KUZ5</accession>
<feature type="transmembrane region" description="Helical" evidence="4">
    <location>
        <begin position="129"/>
        <end position="146"/>
    </location>
</feature>
<dbReference type="PANTHER" id="PTHR24421:SF63">
    <property type="entry name" value="SENSOR HISTIDINE KINASE DESK"/>
    <property type="match status" value="1"/>
</dbReference>
<feature type="domain" description="Signal transduction histidine kinase subgroup 3 dimerisation and phosphoacceptor" evidence="5">
    <location>
        <begin position="201"/>
        <end position="268"/>
    </location>
</feature>
<dbReference type="GO" id="GO:0016301">
    <property type="term" value="F:kinase activity"/>
    <property type="evidence" value="ECO:0007669"/>
    <property type="project" value="UniProtKB-KW"/>
</dbReference>
<evidence type="ECO:0000259" key="5">
    <source>
        <dbReference type="Pfam" id="PF07730"/>
    </source>
</evidence>
<dbReference type="Gene3D" id="1.20.5.1930">
    <property type="match status" value="1"/>
</dbReference>
<gene>
    <name evidence="6" type="ORF">Q8A49_21685</name>
</gene>
<feature type="transmembrane region" description="Helical" evidence="4">
    <location>
        <begin position="108"/>
        <end position="124"/>
    </location>
</feature>
<feature type="transmembrane region" description="Helical" evidence="4">
    <location>
        <begin position="19"/>
        <end position="40"/>
    </location>
</feature>
<dbReference type="Proteomes" id="UP001348641">
    <property type="component" value="Unassembled WGS sequence"/>
</dbReference>
<sequence length="395" mass="42105">MNHGADPAGSRQTERKLRVARHIILGSMLFILLVLVGLPLTELRLGTDKVALWRTVLAEAVAVPLGVALMAMFRDRMDGRRDPRPWLYWGSIAMAAVAAAALQVPVSGMFFLGAWWAVGIFVASRRRGAAVSVLLLALPWALIPFSPLDVRFVPFLVTWAFSIVWALLLSAGSLASLWLWDVTNDAVKGQRARARLAVTEERLRFARDMHDLLGHSLSALAVKAELASRLVDRAPARAAAEMEEVHELARKALQQVRTAVSGYREVDLAEEVASVGAVLAANGTAVSVTGLEGLSLPPDRESLAAWVVREGVTNVLRHSDATACEIAFTRAKDTAMGRALVVEVSNDGARDGGERGSSSGSGLAGLSERVSLGGGSLSAARTKGGGFLLRAVLPL</sequence>
<evidence type="ECO:0000256" key="1">
    <source>
        <dbReference type="ARBA" id="ARBA00022679"/>
    </source>
</evidence>
<evidence type="ECO:0000256" key="3">
    <source>
        <dbReference type="ARBA" id="ARBA00023012"/>
    </source>
</evidence>
<keyword evidence="1" id="KW-0808">Transferase</keyword>
<keyword evidence="3" id="KW-0902">Two-component regulatory system</keyword>
<feature type="transmembrane region" description="Helical" evidence="4">
    <location>
        <begin position="85"/>
        <end position="102"/>
    </location>
</feature>